<dbReference type="GO" id="GO:0046872">
    <property type="term" value="F:metal ion binding"/>
    <property type="evidence" value="ECO:0007669"/>
    <property type="project" value="UniProtKB-KW"/>
</dbReference>
<evidence type="ECO:0000256" key="1">
    <source>
        <dbReference type="ARBA" id="ARBA00012418"/>
    </source>
</evidence>
<evidence type="ECO:0000259" key="10">
    <source>
        <dbReference type="Pfam" id="PF05000"/>
    </source>
</evidence>
<dbReference type="Pfam" id="PF05000">
    <property type="entry name" value="RNA_pol_Rpb1_4"/>
    <property type="match status" value="1"/>
</dbReference>
<sequence>MTTFFNYCFDKRRFSNFLQWFFRQHGHQKVLHLLEKLKSVGFQSATQAGFSISIEDLQIPELKSTILFNTSTFQNQNLTPIENYQKIIELWNFTNETLKVQVIQSFEISDFFNPVYLMAFSGARGNISQVRQLVSMRGLMADPQGQIIDFPIRSNFREGLTLTEYLISCSGARKGIVDTALRTAASGYLTRRLVDVAHHVIISQIDCSSKKGFLLENLYDKKKKILSLEQRLVGRILAEKIVKIGDKNQEITKSMSKKICNSRNKVLIRSPLTCLSSKFICQLCYGWNLAEGQLVSIGEAVGILAAQSIGEPGTQLTMRTFHTGGVFTGTILDQTHSPCGGQILYPFFLNGLLIRTQQGQVAYLTKNSGTLKIQRNSHNKKLYSNIERFLNFNAGQLGSERKRNLFLTNLCLTITKSKKDYSAIFFIFQNSTILYVRQGEYIRKHQLLAEVPFLNTEAYLLEKEQAVLAPVSGEIYFDVVLFEKTRVDLSLSKIWILFGHLFPAQLKFTVFQKLDIIAGNYPINQIELFDTRAEREYNTKFQFKKINYYFRRKFGQKDWQFFFNEFEQNSNLNRKFIWTNTSSNSSYVYVSAQGFLKKKQNLSFVSTLDFSWNKFRKKISQTAFTFMHPLGAVKIENFLLSILNLLYLNKYQIFINWSKNWTRAHLNHQPKIIHWKDLPLQKYIFLINFINKKFDATLSLSEAAAERYSFGSACRNFSFSIESQSIGFHCFIRIPLYLSFAEAEINNKKIQLNKKFNLIKFFIENQFPPRDSATPRSVESISLASTSALKGSLQNNFQNLYLQQFKWNFLTCSASAIKIASKTLNKYFDIHYFLLKNFINFRNCHLRFIYLKPQSFCFQSIVEKRVERRESNSCHKLLSKNRFLNTRTPKSFQIIQKKYSRSKRIQTFVRFFKYFENSEVVDLRVAQKKMLLSTMSDFFCQTSPKISKLGALIQNGQTVAQIQDFCLYRKTTNYLLSNQSIFYSYFGKLISQNERICTVFYSQPKTGDIVQGIPKIEQILEVRSPVNSPKSVVNNIQRIYGGQGIYISDKHIEIIVRQMTSNALILDPGPTGLLCGEIVAIQWIERINADQAKASVSKKVLYEPIFMGMTRTCLEMSTFLSAASFQETTRVLSQAALKNQIDFVRGIKQNVILGNLIPIGTGVL</sequence>
<dbReference type="Gene3D" id="1.10.274.100">
    <property type="entry name" value="RNA polymerase Rpb1, domain 3"/>
    <property type="match status" value="1"/>
</dbReference>
<dbReference type="InterPro" id="IPR007081">
    <property type="entry name" value="RNA_pol_Rpb1_5"/>
</dbReference>
<dbReference type="GO" id="GO:0006351">
    <property type="term" value="P:DNA-templated transcription"/>
    <property type="evidence" value="ECO:0007669"/>
    <property type="project" value="InterPro"/>
</dbReference>
<evidence type="ECO:0000256" key="4">
    <source>
        <dbReference type="ARBA" id="ARBA00022679"/>
    </source>
</evidence>
<dbReference type="EMBL" id="KX808496">
    <property type="protein sequence ID" value="AOP19033.1"/>
    <property type="molecule type" value="Genomic_DNA"/>
</dbReference>
<keyword evidence="6" id="KW-0479">Metal-binding</keyword>
<evidence type="ECO:0000256" key="8">
    <source>
        <dbReference type="ARBA" id="ARBA00023163"/>
    </source>
</evidence>
<dbReference type="GO" id="GO:0003677">
    <property type="term" value="F:DNA binding"/>
    <property type="evidence" value="ECO:0007669"/>
    <property type="project" value="InterPro"/>
</dbReference>
<evidence type="ECO:0000256" key="5">
    <source>
        <dbReference type="ARBA" id="ARBA00022695"/>
    </source>
</evidence>
<keyword evidence="3 11" id="KW-0934">Plastid</keyword>
<keyword evidence="5" id="KW-0548">Nucleotidyltransferase</keyword>
<keyword evidence="2" id="KW-0240">DNA-directed RNA polymerase</keyword>
<keyword evidence="7" id="KW-0862">Zinc</keyword>
<dbReference type="Gene3D" id="1.10.1790.20">
    <property type="match status" value="1"/>
</dbReference>
<dbReference type="GO" id="GO:0000428">
    <property type="term" value="C:DNA-directed RNA polymerase complex"/>
    <property type="evidence" value="ECO:0007669"/>
    <property type="project" value="UniProtKB-KW"/>
</dbReference>
<geneLocation type="chloroplast" evidence="11"/>
<accession>A0A1C9JAZ5</accession>
<dbReference type="PANTHER" id="PTHR19376">
    <property type="entry name" value="DNA-DIRECTED RNA POLYMERASE"/>
    <property type="match status" value="1"/>
</dbReference>
<organism evidence="11">
    <name type="scientific">Halimeda discoidea</name>
    <dbReference type="NCBI Taxonomy" id="118222"/>
    <lineage>
        <taxon>Eukaryota</taxon>
        <taxon>Viridiplantae</taxon>
        <taxon>Chlorophyta</taxon>
        <taxon>core chlorophytes</taxon>
        <taxon>Ulvophyceae</taxon>
        <taxon>TCBD clade</taxon>
        <taxon>Bryopsidales</taxon>
        <taxon>Halimedineae</taxon>
        <taxon>Halimedaceae</taxon>
        <taxon>Halimedeae</taxon>
        <taxon>Halimeda</taxon>
    </lineage>
</organism>
<protein>
    <recommendedName>
        <fullName evidence="1">DNA-directed RNA polymerase</fullName>
        <ecNumber evidence="1">2.7.7.6</ecNumber>
    </recommendedName>
</protein>
<evidence type="ECO:0000256" key="3">
    <source>
        <dbReference type="ARBA" id="ARBA00022640"/>
    </source>
</evidence>
<proteinExistence type="predicted"/>
<reference evidence="11" key="2">
    <citation type="submission" date="2016-08" db="EMBL/GenBank/DDBJ databases">
        <authorList>
            <person name="Seilhamer J.J."/>
        </authorList>
    </citation>
    <scope>NUCLEOTIDE SEQUENCE</scope>
</reference>
<dbReference type="PANTHER" id="PTHR19376:SF68">
    <property type="entry name" value="DNA-DIRECTED RNA POLYMERASE SUBUNIT BETA"/>
    <property type="match status" value="1"/>
</dbReference>
<dbReference type="InterPro" id="IPR038120">
    <property type="entry name" value="Rpb1_funnel_sf"/>
</dbReference>
<evidence type="ECO:0000256" key="6">
    <source>
        <dbReference type="ARBA" id="ARBA00022723"/>
    </source>
</evidence>
<keyword evidence="8" id="KW-0804">Transcription</keyword>
<dbReference type="Gene3D" id="1.10.132.30">
    <property type="match status" value="1"/>
</dbReference>
<keyword evidence="4" id="KW-0808">Transferase</keyword>
<dbReference type="InterPro" id="IPR045867">
    <property type="entry name" value="DNA-dir_RpoC_beta_prime"/>
</dbReference>
<dbReference type="GO" id="GO:0003899">
    <property type="term" value="F:DNA-directed RNA polymerase activity"/>
    <property type="evidence" value="ECO:0007669"/>
    <property type="project" value="UniProtKB-EC"/>
</dbReference>
<name>A0A1C9JAZ5_9CHLO</name>
<dbReference type="AlphaFoldDB" id="A0A1C9JAZ5"/>
<dbReference type="CDD" id="cd02655">
    <property type="entry name" value="RNAP_beta'_C"/>
    <property type="match status" value="1"/>
</dbReference>
<gene>
    <name evidence="11" type="primary">rpoC2</name>
</gene>
<dbReference type="Pfam" id="PF04998">
    <property type="entry name" value="RNA_pol_Rpb1_5"/>
    <property type="match status" value="1"/>
</dbReference>
<evidence type="ECO:0000256" key="2">
    <source>
        <dbReference type="ARBA" id="ARBA00022478"/>
    </source>
</evidence>
<dbReference type="InterPro" id="IPR042102">
    <property type="entry name" value="RNA_pol_Rpb1_3_sf"/>
</dbReference>
<feature type="domain" description="RNA polymerase Rpb1" evidence="10">
    <location>
        <begin position="79"/>
        <end position="156"/>
    </location>
</feature>
<dbReference type="InterPro" id="IPR007083">
    <property type="entry name" value="RNA_pol_Rpb1_4"/>
</dbReference>
<evidence type="ECO:0000256" key="7">
    <source>
        <dbReference type="ARBA" id="ARBA00022833"/>
    </source>
</evidence>
<keyword evidence="11" id="KW-0150">Chloroplast</keyword>
<dbReference type="EC" id="2.7.7.6" evidence="1"/>
<reference evidence="11" key="1">
    <citation type="journal article" date="2016" name="Genome Biol. Evol.">
        <title>Evolutionary Dynamics of Chloroplast Genomes in Low Light: A Case Study of the Endolithic Green Alga Ostreobium quekettii.</title>
        <authorList>
            <person name="R Marcelino V."/>
            <person name="Cremen M.C."/>
            <person name="Jackson C.J."/>
            <person name="Larkum A.A."/>
            <person name="Verbruggen H."/>
        </authorList>
    </citation>
    <scope>NUCLEOTIDE SEQUENCE</scope>
</reference>
<evidence type="ECO:0000313" key="11">
    <source>
        <dbReference type="EMBL" id="AOP19033.1"/>
    </source>
</evidence>
<dbReference type="Gene3D" id="1.10.150.390">
    <property type="match status" value="1"/>
</dbReference>
<evidence type="ECO:0000259" key="9">
    <source>
        <dbReference type="Pfam" id="PF04998"/>
    </source>
</evidence>
<dbReference type="SUPFAM" id="SSF64484">
    <property type="entry name" value="beta and beta-prime subunits of DNA dependent RNA-polymerase"/>
    <property type="match status" value="1"/>
</dbReference>
<feature type="domain" description="RNA polymerase Rpb1" evidence="9">
    <location>
        <begin position="159"/>
        <end position="1073"/>
    </location>
</feature>